<dbReference type="Proteomes" id="UP000475214">
    <property type="component" value="Unassembled WGS sequence"/>
</dbReference>
<feature type="domain" description="Phosphodiester glycosidase" evidence="3">
    <location>
        <begin position="209"/>
        <end position="382"/>
    </location>
</feature>
<dbReference type="Gene3D" id="3.60.21.10">
    <property type="match status" value="1"/>
</dbReference>
<dbReference type="InterPro" id="IPR029052">
    <property type="entry name" value="Metallo-depent_PP-like"/>
</dbReference>
<accession>A0A6L9S3V7</accession>
<dbReference type="EMBL" id="JAAGOA010000003">
    <property type="protein sequence ID" value="NED99520.1"/>
    <property type="molecule type" value="Genomic_DNA"/>
</dbReference>
<evidence type="ECO:0000313" key="4">
    <source>
        <dbReference type="EMBL" id="NED99520.1"/>
    </source>
</evidence>
<evidence type="ECO:0000259" key="3">
    <source>
        <dbReference type="Pfam" id="PF09992"/>
    </source>
</evidence>
<dbReference type="InterPro" id="IPR018711">
    <property type="entry name" value="NAGPA"/>
</dbReference>
<dbReference type="PANTHER" id="PTHR40446">
    <property type="entry name" value="N-ACETYLGLUCOSAMINE-1-PHOSPHODIESTER ALPHA-N-ACETYLGLUCOSAMINIDASE"/>
    <property type="match status" value="1"/>
</dbReference>
<evidence type="ECO:0000313" key="5">
    <source>
        <dbReference type="Proteomes" id="UP000475214"/>
    </source>
</evidence>
<organism evidence="4 5">
    <name type="scientific">Phytoactinopolyspora halotolerans</name>
    <dbReference type="NCBI Taxonomy" id="1981512"/>
    <lineage>
        <taxon>Bacteria</taxon>
        <taxon>Bacillati</taxon>
        <taxon>Actinomycetota</taxon>
        <taxon>Actinomycetes</taxon>
        <taxon>Jiangellales</taxon>
        <taxon>Jiangellaceae</taxon>
        <taxon>Phytoactinopolyspora</taxon>
    </lineage>
</organism>
<proteinExistence type="predicted"/>
<dbReference type="PANTHER" id="PTHR40446:SF2">
    <property type="entry name" value="N-ACETYLGLUCOSAMINE-1-PHOSPHODIESTER ALPHA-N-ACETYLGLUCOSAMINIDASE"/>
    <property type="match status" value="1"/>
</dbReference>
<reference evidence="4 5" key="1">
    <citation type="submission" date="2020-02" db="EMBL/GenBank/DDBJ databases">
        <authorList>
            <person name="Li X.-J."/>
            <person name="Han X.-M."/>
        </authorList>
    </citation>
    <scope>NUCLEOTIDE SEQUENCE [LARGE SCALE GENOMIC DNA]</scope>
    <source>
        <strain evidence="4 5">CCTCC AB 2017055</strain>
    </source>
</reference>
<keyword evidence="5" id="KW-1185">Reference proteome</keyword>
<dbReference type="Pfam" id="PF00149">
    <property type="entry name" value="Metallophos"/>
    <property type="match status" value="1"/>
</dbReference>
<feature type="signal peptide" evidence="1">
    <location>
        <begin position="1"/>
        <end position="20"/>
    </location>
</feature>
<feature type="chain" id="PRO_5026783787" evidence="1">
    <location>
        <begin position="21"/>
        <end position="1106"/>
    </location>
</feature>
<evidence type="ECO:0000259" key="2">
    <source>
        <dbReference type="Pfam" id="PF00149"/>
    </source>
</evidence>
<keyword evidence="1" id="KW-0732">Signal</keyword>
<comment type="caution">
    <text evidence="4">The sequence shown here is derived from an EMBL/GenBank/DDBJ whole genome shotgun (WGS) entry which is preliminary data.</text>
</comment>
<evidence type="ECO:0000256" key="1">
    <source>
        <dbReference type="SAM" id="SignalP"/>
    </source>
</evidence>
<name>A0A6L9S3V7_9ACTN</name>
<protein>
    <submittedName>
        <fullName evidence="4">Multidrug transporter</fullName>
    </submittedName>
</protein>
<dbReference type="GO" id="GO:0016787">
    <property type="term" value="F:hydrolase activity"/>
    <property type="evidence" value="ECO:0007669"/>
    <property type="project" value="InterPro"/>
</dbReference>
<dbReference type="SUPFAM" id="SSF56300">
    <property type="entry name" value="Metallo-dependent phosphatases"/>
    <property type="match status" value="1"/>
</dbReference>
<dbReference type="AlphaFoldDB" id="A0A6L9S3V7"/>
<feature type="domain" description="Calcineurin-like phosphoesterase" evidence="2">
    <location>
        <begin position="743"/>
        <end position="936"/>
    </location>
</feature>
<gene>
    <name evidence="4" type="ORF">G1H10_05005</name>
</gene>
<dbReference type="InterPro" id="IPR004843">
    <property type="entry name" value="Calcineurin-like_PHP"/>
</dbReference>
<dbReference type="Pfam" id="PF09992">
    <property type="entry name" value="NAGPA"/>
    <property type="match status" value="1"/>
</dbReference>
<dbReference type="RefSeq" id="WP_163733601.1">
    <property type="nucleotide sequence ID" value="NZ_JAAGOA010000003.1"/>
</dbReference>
<sequence>MLAAAAVAGAGLILAPVAGAYTADPAPAGAVIGAPGDSVPVQSEELSIAPGMELTTFSSLEADGWTSGSVLAIDAAADVTFDYQFSGEVTQQQTVRAGAERDGATAAINGDFFDINNSYAPLGVGMSRDLGVVNGPSPGRNQAVAVTESGALELAQIFLEGEVAVDGDAAFGLDGVNTYRLPAGGVGVFTSVWGDYTRAESVGGSSTTAEVTVVDGVVTDVGTEIGGGEIAENTQVFVGREAGAEALLALEPGMRIDVTYGLRSDVDDIVAAVGGNQVLVKDGEPQTFSDTAVHPRTALGVSEDGSQVFMVVIDGRQAHARGMSLAELGEFMHSLGAHDALNLDGGGSSTMVVRDPATPDHDVVNSPSDGSERQVSNGLAIFAGGGTGTLAGFRMSTEANSERVFPGLSRTVSALGHDEAHDPVEAAPSWTAEGDAVEISGDGATAKVTGVQPGEAKVVASEGDAVGELEITVLDELAWIDPSATLVPLADADSTGRIELTGYDAAGFRTTIEPADLEVSGGDGVVELIPDTTGYTVDPLSDDGSALLTFAVDGVEAQVAVTVGLVEETVADFSDAADWTVSFARASGTIEPTEGPDGRSGVRMSYDFTGPNTRAAYAAPPERFELPGQPQTVNAWVEGDGNGSWIRMRLYDAQGTLITLNGGYTTFTGWQKLSFSVPEGTQYPLTFRDIYSVEPRGDARYNGETSFSDISVEIAPDVELPSPERFEDPVVITDGTNDDATQRIAVMNDAQFVGRNPDSDIVAAARRTLREIVAADPDVLIINGDFVDEAAPEDFALARKILDEELGEADFPWYYVPGNHEIQGGPIENFIEEFGDTQHIFDIDGTRVVTLNTAYGTLRAGGREFDQILALREALDDAAEDPSVTGVVVAGHHPPNDPLPTANSQLADRMEAAMLETWLADFEAESGKQAIYVGGHAGVFDASSVDGVPYLVVGNSGKGPASTPDNGGFTGWTLLGIQPQHADHPQGGRASGGSSGGKWLSVEILPRVDTLTLDVPGRLPVGQTGEVSAEVVQDDGARTVPVEWPVSADWSGRGVHVGDPEDAEPGDFVALDPATGTLTALKAGATQLSVTVNGETATERIQVSPR</sequence>